<dbReference type="InterPro" id="IPR051623">
    <property type="entry name" value="FTCD"/>
</dbReference>
<dbReference type="UniPathway" id="UPA00379">
    <property type="reaction ID" value="UER00555"/>
</dbReference>
<dbReference type="AlphaFoldDB" id="A0A368ZZ88"/>
<evidence type="ECO:0000313" key="11">
    <source>
        <dbReference type="Proteomes" id="UP000253517"/>
    </source>
</evidence>
<evidence type="ECO:0000256" key="3">
    <source>
        <dbReference type="ARBA" id="ARBA00012252"/>
    </source>
</evidence>
<dbReference type="SMART" id="SM01221">
    <property type="entry name" value="FTCD"/>
    <property type="match status" value="1"/>
</dbReference>
<dbReference type="EC" id="2.1.2.5" evidence="3"/>
<name>A0A368ZZ88_9FLAO</name>
<feature type="domain" description="Formiminotransferase N-terminal subdomain" evidence="9">
    <location>
        <begin position="5"/>
        <end position="184"/>
    </location>
</feature>
<dbReference type="SUPFAM" id="SSF55116">
    <property type="entry name" value="Formiminotransferase domain of formiminotransferase-cyclodeaminase"/>
    <property type="match status" value="2"/>
</dbReference>
<comment type="caution">
    <text evidence="10">The sequence shown here is derived from an EMBL/GenBank/DDBJ whole genome shotgun (WGS) entry which is preliminary data.</text>
</comment>
<evidence type="ECO:0000256" key="4">
    <source>
        <dbReference type="ARBA" id="ARBA00022490"/>
    </source>
</evidence>
<dbReference type="EMBL" id="QPJS01000004">
    <property type="protein sequence ID" value="RCX02271.1"/>
    <property type="molecule type" value="Genomic_DNA"/>
</dbReference>
<dbReference type="Gene3D" id="3.30.70.670">
    <property type="entry name" value="Formiminotransferase, C-terminal subdomain"/>
    <property type="match status" value="1"/>
</dbReference>
<accession>A0A368ZZ88</accession>
<keyword evidence="7" id="KW-0290">Folate-binding</keyword>
<dbReference type="SMART" id="SM01222">
    <property type="entry name" value="FTCD_N"/>
    <property type="match status" value="1"/>
</dbReference>
<evidence type="ECO:0000259" key="8">
    <source>
        <dbReference type="SMART" id="SM01221"/>
    </source>
</evidence>
<dbReference type="InterPro" id="IPR013802">
    <property type="entry name" value="Formiminotransferase_C"/>
</dbReference>
<dbReference type="GO" id="GO:0019557">
    <property type="term" value="P:L-histidine catabolic process to glutamate and formate"/>
    <property type="evidence" value="ECO:0007669"/>
    <property type="project" value="UniProtKB-UniPathway"/>
</dbReference>
<dbReference type="GO" id="GO:0030409">
    <property type="term" value="F:glutamate formimidoyltransferase activity"/>
    <property type="evidence" value="ECO:0007669"/>
    <property type="project" value="UniProtKB-EC"/>
</dbReference>
<dbReference type="GO" id="GO:0019556">
    <property type="term" value="P:L-histidine catabolic process to glutamate and formamide"/>
    <property type="evidence" value="ECO:0007669"/>
    <property type="project" value="UniProtKB-UniPathway"/>
</dbReference>
<dbReference type="Pfam" id="PF02971">
    <property type="entry name" value="FTCD"/>
    <property type="match status" value="1"/>
</dbReference>
<sequence>MKLIPLVECVPNVSEGRNKKVIQEIADVISSVPEVMLLNVDSGISANRTVYTFIGQVDAVFEAAYLMYQKAYELIDMSKHQGSHPRIGAVDVCPFVAWKDISEQELIDKVAKFAHKVADNLGVSGYFYEKNAHSNMRSNLANIRKGEYEGLMEKLKERAWRPDFGEVNPDVIRKFGVTVIGTRNILVAYNVNLIDKDDKIANEIAAEIRELGKIVPAPGGGYVRIPGLLKSVKAIGWYIPEFNLSQVSFNLVNISVNGMGEVYMLTETLAKRRGIELKGSELVGMVPLSEILRSARYILERKNVRSAHQFSERELVEKAVELLGLDRVKPFSPEEHIIEYKMAKFLI</sequence>
<organism evidence="10 11">
    <name type="scientific">Schleiferia thermophila</name>
    <dbReference type="NCBI Taxonomy" id="884107"/>
    <lineage>
        <taxon>Bacteria</taxon>
        <taxon>Pseudomonadati</taxon>
        <taxon>Bacteroidota</taxon>
        <taxon>Flavobacteriia</taxon>
        <taxon>Flavobacteriales</taxon>
        <taxon>Schleiferiaceae</taxon>
        <taxon>Schleiferia</taxon>
    </lineage>
</organism>
<dbReference type="InterPro" id="IPR004227">
    <property type="entry name" value="Formiminotransferase_cat"/>
</dbReference>
<evidence type="ECO:0000256" key="2">
    <source>
        <dbReference type="ARBA" id="ARBA00005082"/>
    </source>
</evidence>
<evidence type="ECO:0000256" key="1">
    <source>
        <dbReference type="ARBA" id="ARBA00004496"/>
    </source>
</evidence>
<dbReference type="InterPro" id="IPR022384">
    <property type="entry name" value="FormiminoTrfase_cat_dom_sf"/>
</dbReference>
<keyword evidence="4" id="KW-0963">Cytoplasm</keyword>
<comment type="pathway">
    <text evidence="2">Amino-acid degradation; L-histidine degradation into L-glutamate; L-glutamate from N-formimidoyl-L-glutamate (transferase route): step 1/1.</text>
</comment>
<dbReference type="RefSeq" id="WP_170125731.1">
    <property type="nucleotide sequence ID" value="NZ_BHZF01000006.1"/>
</dbReference>
<dbReference type="PANTHER" id="PTHR12234:SF0">
    <property type="entry name" value="FORMIMIDOYLTRANSFERASE-CYCLODEAMINASE"/>
    <property type="match status" value="1"/>
</dbReference>
<dbReference type="Pfam" id="PF07837">
    <property type="entry name" value="FTCD_N"/>
    <property type="match status" value="1"/>
</dbReference>
<evidence type="ECO:0000256" key="5">
    <source>
        <dbReference type="ARBA" id="ARBA00022679"/>
    </source>
</evidence>
<dbReference type="InterPro" id="IPR037064">
    <property type="entry name" value="Formiminotransferase_N_sf"/>
</dbReference>
<evidence type="ECO:0000256" key="6">
    <source>
        <dbReference type="ARBA" id="ARBA00022808"/>
    </source>
</evidence>
<dbReference type="PANTHER" id="PTHR12234">
    <property type="entry name" value="FORMIMINOTRANSFERASE-CYCLODEAMINASE"/>
    <property type="match status" value="1"/>
</dbReference>
<evidence type="ECO:0000259" key="9">
    <source>
        <dbReference type="SMART" id="SM01222"/>
    </source>
</evidence>
<dbReference type="Gene3D" id="3.30.990.10">
    <property type="entry name" value="Formiminotransferase, N-terminal subdomain"/>
    <property type="match status" value="1"/>
</dbReference>
<evidence type="ECO:0000256" key="7">
    <source>
        <dbReference type="ARBA" id="ARBA00022954"/>
    </source>
</evidence>
<protein>
    <recommendedName>
        <fullName evidence="3">glutamate formimidoyltransferase</fullName>
        <ecNumber evidence="3">2.1.2.5</ecNumber>
    </recommendedName>
</protein>
<keyword evidence="6" id="KW-0369">Histidine metabolism</keyword>
<keyword evidence="5 10" id="KW-0808">Transferase</keyword>
<evidence type="ECO:0000313" key="10">
    <source>
        <dbReference type="EMBL" id="RCX02271.1"/>
    </source>
</evidence>
<dbReference type="NCBIfam" id="TIGR02024">
    <property type="entry name" value="FtcD"/>
    <property type="match status" value="1"/>
</dbReference>
<proteinExistence type="predicted"/>
<dbReference type="GO" id="GO:0005542">
    <property type="term" value="F:folic acid binding"/>
    <property type="evidence" value="ECO:0007669"/>
    <property type="project" value="UniProtKB-KW"/>
</dbReference>
<comment type="subcellular location">
    <subcellularLocation>
        <location evidence="1">Cytoplasm</location>
    </subcellularLocation>
</comment>
<feature type="domain" description="Formiminotransferase C-terminal subdomain" evidence="8">
    <location>
        <begin position="185"/>
        <end position="341"/>
    </location>
</feature>
<dbReference type="InterPro" id="IPR012886">
    <property type="entry name" value="Formiminotransferase_N"/>
</dbReference>
<dbReference type="InterPro" id="IPR037070">
    <property type="entry name" value="Formiminotransferase_C_sf"/>
</dbReference>
<gene>
    <name evidence="10" type="ORF">DES35_10430</name>
</gene>
<reference evidence="10 11" key="1">
    <citation type="submission" date="2018-07" db="EMBL/GenBank/DDBJ databases">
        <title>Genomic Encyclopedia of Type Strains, Phase IV (KMG-IV): sequencing the most valuable type-strain genomes for metagenomic binning, comparative biology and taxonomic classification.</title>
        <authorList>
            <person name="Goeker M."/>
        </authorList>
    </citation>
    <scope>NUCLEOTIDE SEQUENCE [LARGE SCALE GENOMIC DNA]</scope>
    <source>
        <strain evidence="10 11">DSM 21410</strain>
    </source>
</reference>
<keyword evidence="11" id="KW-1185">Reference proteome</keyword>
<dbReference type="Proteomes" id="UP000253517">
    <property type="component" value="Unassembled WGS sequence"/>
</dbReference>
<dbReference type="GO" id="GO:0005737">
    <property type="term" value="C:cytoplasm"/>
    <property type="evidence" value="ECO:0007669"/>
    <property type="project" value="UniProtKB-SubCell"/>
</dbReference>